<accession>A0AAW1QWM5</accession>
<dbReference type="InterPro" id="IPR013083">
    <property type="entry name" value="Znf_RING/FYVE/PHD"/>
</dbReference>
<dbReference type="Pfam" id="PF14634">
    <property type="entry name" value="zf-RING_5"/>
    <property type="match status" value="1"/>
</dbReference>
<feature type="transmembrane region" description="Helical" evidence="6">
    <location>
        <begin position="685"/>
        <end position="708"/>
    </location>
</feature>
<dbReference type="PANTHER" id="PTHR43762:SF5">
    <property type="entry name" value="FAD-BINDING PCMH-TYPE DOMAIN-CONTAINING PROTEIN"/>
    <property type="match status" value="1"/>
</dbReference>
<evidence type="ECO:0000256" key="2">
    <source>
        <dbReference type="ARBA" id="ARBA00022723"/>
    </source>
</evidence>
<dbReference type="Gene3D" id="3.30.465.10">
    <property type="match status" value="1"/>
</dbReference>
<evidence type="ECO:0008006" key="11">
    <source>
        <dbReference type="Google" id="ProtNLM"/>
    </source>
</evidence>
<dbReference type="PROSITE" id="PS51387">
    <property type="entry name" value="FAD_PCMH"/>
    <property type="match status" value="1"/>
</dbReference>
<comment type="caution">
    <text evidence="9">The sequence shown here is derived from an EMBL/GenBank/DDBJ whole genome shotgun (WGS) entry which is preliminary data.</text>
</comment>
<protein>
    <recommendedName>
        <fullName evidence="11">RING-type domain-containing protein</fullName>
    </recommendedName>
</protein>
<dbReference type="Gene3D" id="3.30.40.10">
    <property type="entry name" value="Zinc/RING finger domain, C3HC4 (zinc finger)"/>
    <property type="match status" value="1"/>
</dbReference>
<dbReference type="InterPro" id="IPR036318">
    <property type="entry name" value="FAD-bd_PCMH-like_sf"/>
</dbReference>
<dbReference type="PROSITE" id="PS50089">
    <property type="entry name" value="ZF_RING_2"/>
    <property type="match status" value="1"/>
</dbReference>
<dbReference type="EMBL" id="JALJOU010000069">
    <property type="protein sequence ID" value="KAK9825907.1"/>
    <property type="molecule type" value="Genomic_DNA"/>
</dbReference>
<dbReference type="Proteomes" id="UP001445335">
    <property type="component" value="Unassembled WGS sequence"/>
</dbReference>
<evidence type="ECO:0000256" key="1">
    <source>
        <dbReference type="ARBA" id="ARBA00001974"/>
    </source>
</evidence>
<dbReference type="PANTHER" id="PTHR43762">
    <property type="entry name" value="L-GULONOLACTONE OXIDASE"/>
    <property type="match status" value="1"/>
</dbReference>
<feature type="domain" description="FAD-binding PCMH-type" evidence="8">
    <location>
        <begin position="12"/>
        <end position="214"/>
    </location>
</feature>
<sequence>MPYTASNFQGYLACDPAVKIGRPTSIDELLALIRSHARVMGVGVGHSWGQQQFCAGDGADAMQVVLTGMPAARLANAAAAAFWDKPNAAVPADFPVRVDAAALVAAVKGGVQTRMLLDYLANYKTAAAPKGYTLPIFPWYIGQTLGGAVATGSHGSDVRLGSLSDQVTEVEVAVANGTLITVMAPSNTHLFKALMVSVGRLGVIAQVKLRLAPNAPVRRTLTRASFADFAAQVLAVQAACAAAGTPAAKAAALEPLRQTQVARCGAPTPRRSHPILAACLPRPCPARPSWKGAYNQRDGLRQPASPLARFNGTAWDTAVKPFSYPLVSSGLFSARRATVTQADVASRAMADLDPFDQNEASFAVEVAGTCLQRLLSALEGGGLRSGFRVPGLIRFGAETDAYLANTHGEPRKYFNIEDHQSHSTGERNTAFEALYKMMLAPPCSGRAHWGKAGQAGRIPALTVHLTTRAGVTLAALCRSWTRAGSASSVPPPEVEPGCGAVLLNLAHSLPTYLLSVGTSISSKCGLEALRAVARDSYGPVDSVVARIEAQQCQMIGQFTDVDNFGAALLGQREYGYLTLQSSCNASLQVLLEVSRSREHRSIFDDARPSADAAHGGLEVGPLGAHLHCCCNPRVASSPTAPDAAAQPPVDCCCGTYAACCSGMMLQQTTTSDGSMPLCSRINCHALVVGTCFVAFVMIAACGAAAYYLRLRALRNREMQDLETSEGLAGLAAARSRVQLQPVRVKRPPSSIARHECPVCFDEAKNGDLVLFACEHMVCRGCYSRLIRGPPVGANCPLCRQPLLEERARRRGTGSLARPER</sequence>
<dbReference type="GO" id="GO:0071949">
    <property type="term" value="F:FAD binding"/>
    <property type="evidence" value="ECO:0007669"/>
    <property type="project" value="InterPro"/>
</dbReference>
<keyword evidence="4" id="KW-0862">Zinc</keyword>
<dbReference type="InterPro" id="IPR016166">
    <property type="entry name" value="FAD-bd_PCMH"/>
</dbReference>
<dbReference type="SMART" id="SM00184">
    <property type="entry name" value="RING"/>
    <property type="match status" value="1"/>
</dbReference>
<dbReference type="InterPro" id="IPR006094">
    <property type="entry name" value="Oxid_FAD_bind_N"/>
</dbReference>
<dbReference type="PROSITE" id="PS00518">
    <property type="entry name" value="ZF_RING_1"/>
    <property type="match status" value="1"/>
</dbReference>
<keyword evidence="6" id="KW-0812">Transmembrane</keyword>
<name>A0AAW1QWM5_9CHLO</name>
<comment type="cofactor">
    <cofactor evidence="1">
        <name>FAD</name>
        <dbReference type="ChEBI" id="CHEBI:57692"/>
    </cofactor>
</comment>
<feature type="domain" description="RING-type" evidence="7">
    <location>
        <begin position="756"/>
        <end position="799"/>
    </location>
</feature>
<evidence type="ECO:0000256" key="4">
    <source>
        <dbReference type="ARBA" id="ARBA00022833"/>
    </source>
</evidence>
<dbReference type="InterPro" id="IPR016167">
    <property type="entry name" value="FAD-bd_PCMH_sub1"/>
</dbReference>
<evidence type="ECO:0000256" key="6">
    <source>
        <dbReference type="SAM" id="Phobius"/>
    </source>
</evidence>
<keyword evidence="3 5" id="KW-0863">Zinc-finger</keyword>
<dbReference type="SUPFAM" id="SSF56176">
    <property type="entry name" value="FAD-binding/transporter-associated domain-like"/>
    <property type="match status" value="1"/>
</dbReference>
<evidence type="ECO:0000313" key="9">
    <source>
        <dbReference type="EMBL" id="KAK9825907.1"/>
    </source>
</evidence>
<dbReference type="InterPro" id="IPR017907">
    <property type="entry name" value="Znf_RING_CS"/>
</dbReference>
<dbReference type="Gene3D" id="3.30.43.10">
    <property type="entry name" value="Uridine Diphospho-n-acetylenolpyruvylglucosamine Reductase, domain 2"/>
    <property type="match status" value="1"/>
</dbReference>
<gene>
    <name evidence="9" type="ORF">WJX81_004468</name>
</gene>
<evidence type="ECO:0000259" key="8">
    <source>
        <dbReference type="PROSITE" id="PS51387"/>
    </source>
</evidence>
<dbReference type="SUPFAM" id="SSF57850">
    <property type="entry name" value="RING/U-box"/>
    <property type="match status" value="1"/>
</dbReference>
<evidence type="ECO:0000256" key="3">
    <source>
        <dbReference type="ARBA" id="ARBA00022771"/>
    </source>
</evidence>
<dbReference type="InterPro" id="IPR001841">
    <property type="entry name" value="Znf_RING"/>
</dbReference>
<dbReference type="Pfam" id="PF01565">
    <property type="entry name" value="FAD_binding_4"/>
    <property type="match status" value="1"/>
</dbReference>
<evidence type="ECO:0000256" key="5">
    <source>
        <dbReference type="PROSITE-ProRule" id="PRU00175"/>
    </source>
</evidence>
<keyword evidence="6" id="KW-1133">Transmembrane helix</keyword>
<keyword evidence="6" id="KW-0472">Membrane</keyword>
<keyword evidence="10" id="KW-1185">Reference proteome</keyword>
<keyword evidence="2" id="KW-0479">Metal-binding</keyword>
<dbReference type="GO" id="GO:0008270">
    <property type="term" value="F:zinc ion binding"/>
    <property type="evidence" value="ECO:0007669"/>
    <property type="project" value="UniProtKB-KW"/>
</dbReference>
<evidence type="ECO:0000259" key="7">
    <source>
        <dbReference type="PROSITE" id="PS50089"/>
    </source>
</evidence>
<dbReference type="InterPro" id="IPR010031">
    <property type="entry name" value="FAD_lactone_oxidase-like"/>
</dbReference>
<reference evidence="9 10" key="1">
    <citation type="journal article" date="2024" name="Nat. Commun.">
        <title>Phylogenomics reveals the evolutionary origins of lichenization in chlorophyte algae.</title>
        <authorList>
            <person name="Puginier C."/>
            <person name="Libourel C."/>
            <person name="Otte J."/>
            <person name="Skaloud P."/>
            <person name="Haon M."/>
            <person name="Grisel S."/>
            <person name="Petersen M."/>
            <person name="Berrin J.G."/>
            <person name="Delaux P.M."/>
            <person name="Dal Grande F."/>
            <person name="Keller J."/>
        </authorList>
    </citation>
    <scope>NUCLEOTIDE SEQUENCE [LARGE SCALE GENOMIC DNA]</scope>
    <source>
        <strain evidence="9 10">SAG 245.80</strain>
    </source>
</reference>
<dbReference type="GO" id="GO:0016899">
    <property type="term" value="F:oxidoreductase activity, acting on the CH-OH group of donors, oxygen as acceptor"/>
    <property type="evidence" value="ECO:0007669"/>
    <property type="project" value="InterPro"/>
</dbReference>
<evidence type="ECO:0000313" key="10">
    <source>
        <dbReference type="Proteomes" id="UP001445335"/>
    </source>
</evidence>
<dbReference type="AlphaFoldDB" id="A0AAW1QWM5"/>
<dbReference type="InterPro" id="IPR016169">
    <property type="entry name" value="FAD-bd_PCMH_sub2"/>
</dbReference>
<proteinExistence type="predicted"/>
<organism evidence="9 10">
    <name type="scientific">Elliptochloris bilobata</name>
    <dbReference type="NCBI Taxonomy" id="381761"/>
    <lineage>
        <taxon>Eukaryota</taxon>
        <taxon>Viridiplantae</taxon>
        <taxon>Chlorophyta</taxon>
        <taxon>core chlorophytes</taxon>
        <taxon>Trebouxiophyceae</taxon>
        <taxon>Trebouxiophyceae incertae sedis</taxon>
        <taxon>Elliptochloris clade</taxon>
        <taxon>Elliptochloris</taxon>
    </lineage>
</organism>